<keyword evidence="6" id="KW-1185">Reference proteome</keyword>
<dbReference type="Gene3D" id="3.40.50.720">
    <property type="entry name" value="NAD(P)-binding Rossmann-like Domain"/>
    <property type="match status" value="1"/>
</dbReference>
<dbReference type="Pfam" id="PF00106">
    <property type="entry name" value="adh_short"/>
    <property type="match status" value="1"/>
</dbReference>
<dbReference type="AlphaFoldDB" id="A0A975J1L8"/>
<dbReference type="PIRSF" id="PIRSF000126">
    <property type="entry name" value="11-beta-HSD1"/>
    <property type="match status" value="1"/>
</dbReference>
<gene>
    <name evidence="5" type="ORF">KBB96_05610</name>
</gene>
<dbReference type="PROSITE" id="PS00061">
    <property type="entry name" value="ADH_SHORT"/>
    <property type="match status" value="1"/>
</dbReference>
<organism evidence="5 6">
    <name type="scientific">Luteolibacter ambystomatis</name>
    <dbReference type="NCBI Taxonomy" id="2824561"/>
    <lineage>
        <taxon>Bacteria</taxon>
        <taxon>Pseudomonadati</taxon>
        <taxon>Verrucomicrobiota</taxon>
        <taxon>Verrucomicrobiia</taxon>
        <taxon>Verrucomicrobiales</taxon>
        <taxon>Verrucomicrobiaceae</taxon>
        <taxon>Luteolibacter</taxon>
    </lineage>
</organism>
<dbReference type="PANTHER" id="PTHR42901">
    <property type="entry name" value="ALCOHOL DEHYDROGENASE"/>
    <property type="match status" value="1"/>
</dbReference>
<evidence type="ECO:0000256" key="4">
    <source>
        <dbReference type="SAM" id="Phobius"/>
    </source>
</evidence>
<keyword evidence="4" id="KW-1133">Transmembrane helix</keyword>
<evidence type="ECO:0000313" key="5">
    <source>
        <dbReference type="EMBL" id="QUE52366.1"/>
    </source>
</evidence>
<dbReference type="InterPro" id="IPR036291">
    <property type="entry name" value="NAD(P)-bd_dom_sf"/>
</dbReference>
<dbReference type="KEGG" id="lamb:KBB96_05610"/>
<dbReference type="EMBL" id="CP073100">
    <property type="protein sequence ID" value="QUE52366.1"/>
    <property type="molecule type" value="Genomic_DNA"/>
</dbReference>
<keyword evidence="4" id="KW-0472">Membrane</keyword>
<keyword evidence="4" id="KW-0812">Transmembrane</keyword>
<dbReference type="RefSeq" id="WP_211633291.1">
    <property type="nucleotide sequence ID" value="NZ_CP073100.1"/>
</dbReference>
<dbReference type="SUPFAM" id="SSF51735">
    <property type="entry name" value="NAD(P)-binding Rossmann-fold domains"/>
    <property type="match status" value="1"/>
</dbReference>
<dbReference type="InterPro" id="IPR020904">
    <property type="entry name" value="Sc_DH/Rdtase_CS"/>
</dbReference>
<dbReference type="GO" id="GO:0016491">
    <property type="term" value="F:oxidoreductase activity"/>
    <property type="evidence" value="ECO:0007669"/>
    <property type="project" value="UniProtKB-KW"/>
</dbReference>
<comment type="similarity">
    <text evidence="1 3">Belongs to the short-chain dehydrogenases/reductases (SDR) family.</text>
</comment>
<evidence type="ECO:0000256" key="3">
    <source>
        <dbReference type="RuleBase" id="RU000363"/>
    </source>
</evidence>
<accession>A0A975J1L8</accession>
<feature type="transmembrane region" description="Helical" evidence="4">
    <location>
        <begin position="241"/>
        <end position="260"/>
    </location>
</feature>
<dbReference type="PANTHER" id="PTHR42901:SF1">
    <property type="entry name" value="ALCOHOL DEHYDROGENASE"/>
    <property type="match status" value="1"/>
</dbReference>
<proteinExistence type="inferred from homology"/>
<dbReference type="PRINTS" id="PR00080">
    <property type="entry name" value="SDRFAMILY"/>
</dbReference>
<keyword evidence="2" id="KW-0560">Oxidoreductase</keyword>
<evidence type="ECO:0000313" key="6">
    <source>
        <dbReference type="Proteomes" id="UP000676169"/>
    </source>
</evidence>
<dbReference type="PRINTS" id="PR00081">
    <property type="entry name" value="GDHRDH"/>
</dbReference>
<protein>
    <submittedName>
        <fullName evidence="5">SDR family oxidoreductase</fullName>
    </submittedName>
</protein>
<sequence length="266" mass="28954">MPQSRRFSCALVTGASAGLGEEFVLQLAPRVDSFVLVARREDRLNDLSATLRARHPGKLMEVIAADLSRPEDVARILEHLPERGLVPDLLVNNAGLGDYGEFADSDWARVEAMLRVNIEALTRLTHGLLPGMIRRGGGAVVNISSLASTLPIPDIAVYSATKAYVTSFSEALRVELRDYNIPVLAVCPGPVKTEFGEVARRSEEDSIPMNAAFYVSKEQVVAESLAALDADRPRLYPGLKVAIAAAVITALPMFAIRLIISRRPRR</sequence>
<name>A0A975J1L8_9BACT</name>
<evidence type="ECO:0000256" key="1">
    <source>
        <dbReference type="ARBA" id="ARBA00006484"/>
    </source>
</evidence>
<evidence type="ECO:0000256" key="2">
    <source>
        <dbReference type="ARBA" id="ARBA00023002"/>
    </source>
</evidence>
<reference evidence="5" key="1">
    <citation type="submission" date="2021-04" db="EMBL/GenBank/DDBJ databases">
        <title>Luteolibacter sp. 32A isolated from the skin of an Anderson's salamander (Ambystoma andersonii).</title>
        <authorList>
            <person name="Spergser J."/>
            <person name="Busse H.-J."/>
        </authorList>
    </citation>
    <scope>NUCLEOTIDE SEQUENCE</scope>
    <source>
        <strain evidence="5">32A</strain>
    </source>
</reference>
<dbReference type="Proteomes" id="UP000676169">
    <property type="component" value="Chromosome"/>
</dbReference>
<dbReference type="InterPro" id="IPR002347">
    <property type="entry name" value="SDR_fam"/>
</dbReference>